<evidence type="ECO:0000256" key="3">
    <source>
        <dbReference type="ARBA" id="ARBA00022723"/>
    </source>
</evidence>
<evidence type="ECO:0000313" key="7">
    <source>
        <dbReference type="EMBL" id="KAK9043268.1"/>
    </source>
</evidence>
<evidence type="ECO:0000256" key="5">
    <source>
        <dbReference type="RuleBase" id="RU004466"/>
    </source>
</evidence>
<feature type="chain" id="PRO_5047207731" evidence="6">
    <location>
        <begin position="17"/>
        <end position="422"/>
    </location>
</feature>
<keyword evidence="4" id="KW-0460">Magnesium</keyword>
<keyword evidence="6" id="KW-0732">Signal</keyword>
<evidence type="ECO:0000313" key="8">
    <source>
        <dbReference type="Proteomes" id="UP001396334"/>
    </source>
</evidence>
<keyword evidence="5" id="KW-0808">Transferase</keyword>
<dbReference type="InterPro" id="IPR033749">
    <property type="entry name" value="Polyprenyl_synt_CS"/>
</dbReference>
<protein>
    <submittedName>
        <fullName evidence="7">Uncharacterized protein</fullName>
    </submittedName>
</protein>
<accession>A0ABR2U1F2</accession>
<keyword evidence="3" id="KW-0479">Metal-binding</keyword>
<comment type="similarity">
    <text evidence="2 5">Belongs to the FPP/GGPP synthase family.</text>
</comment>
<comment type="cofactor">
    <cofactor evidence="1">
        <name>Mg(2+)</name>
        <dbReference type="ChEBI" id="CHEBI:18420"/>
    </cofactor>
</comment>
<evidence type="ECO:0000256" key="1">
    <source>
        <dbReference type="ARBA" id="ARBA00001946"/>
    </source>
</evidence>
<gene>
    <name evidence="7" type="ORF">V6N11_071614</name>
</gene>
<keyword evidence="8" id="KW-1185">Reference proteome</keyword>
<evidence type="ECO:0000256" key="4">
    <source>
        <dbReference type="ARBA" id="ARBA00022842"/>
    </source>
</evidence>
<dbReference type="InterPro" id="IPR000092">
    <property type="entry name" value="Polyprenyl_synt"/>
</dbReference>
<dbReference type="PROSITE" id="PS00444">
    <property type="entry name" value="POLYPRENYL_SYNTHASE_2"/>
    <property type="match status" value="1"/>
</dbReference>
<dbReference type="InterPro" id="IPR008949">
    <property type="entry name" value="Isoprenoid_synthase_dom_sf"/>
</dbReference>
<dbReference type="CDD" id="cd00685">
    <property type="entry name" value="Trans_IPPS_HT"/>
    <property type="match status" value="1"/>
</dbReference>
<dbReference type="Gene3D" id="1.10.600.10">
    <property type="entry name" value="Farnesyl Diphosphate Synthase"/>
    <property type="match status" value="1"/>
</dbReference>
<proteinExistence type="inferred from homology"/>
<dbReference type="SUPFAM" id="SSF48576">
    <property type="entry name" value="Terpenoid synthases"/>
    <property type="match status" value="1"/>
</dbReference>
<feature type="signal peptide" evidence="6">
    <location>
        <begin position="1"/>
        <end position="16"/>
    </location>
</feature>
<comment type="caution">
    <text evidence="7">The sequence shown here is derived from an EMBL/GenBank/DDBJ whole genome shotgun (WGS) entry which is preliminary data.</text>
</comment>
<sequence length="422" mass="45647">MARVALLHLLRHRTAAAAAAAEPLSAFRCLITSGYSRTPASGIKWEGFCRHFSSRAAVNDVIGNDLANTDSSLAFMEGKERLDPFSIVADELSLIATRLRSMVAAEVPNLASAAEYFFKIGAEGKRFRPTVLLLMATALNVRIPELPSAGVGDTLPIDLRTRQQRIAEITEMIHVASLLHDDVLDDADTRRGVGSLNAVMGNKLAVLAGDFLLSRACLTLASLKNTEVVTLIATVVENLVTGETMQLTTASTQRFSMEYYMQKTYNKTASLMSNSCKSVAILAGHTAEVAKLAFEYGKNLGLAFQLIDDVLDFTGTSASLGKGSLSDIRHGIITAPILFAMEEFPQLRAVVDKGFDNPANVDKALEYLGKSRGIERTKELAMKHANLAAAAIDSLPQSDDEDVTKSRQALVDLTQKVITRNK</sequence>
<dbReference type="PANTHER" id="PTHR12001:SF74">
    <property type="entry name" value="SOLANESYL-DIPHOSPHATE SYNTHASE 1, MITOCHONDRIAL-LIKE ISOFORM X1"/>
    <property type="match status" value="1"/>
</dbReference>
<evidence type="ECO:0000256" key="6">
    <source>
        <dbReference type="SAM" id="SignalP"/>
    </source>
</evidence>
<dbReference type="Proteomes" id="UP001396334">
    <property type="component" value="Unassembled WGS sequence"/>
</dbReference>
<name>A0ABR2U1F2_9ROSI</name>
<dbReference type="EMBL" id="JBBPBN010000003">
    <property type="protein sequence ID" value="KAK9043268.1"/>
    <property type="molecule type" value="Genomic_DNA"/>
</dbReference>
<dbReference type="Pfam" id="PF00348">
    <property type="entry name" value="polyprenyl_synt"/>
    <property type="match status" value="1"/>
</dbReference>
<dbReference type="SFLD" id="SFLDS00005">
    <property type="entry name" value="Isoprenoid_Synthase_Type_I"/>
    <property type="match status" value="1"/>
</dbReference>
<reference evidence="7 8" key="1">
    <citation type="journal article" date="2024" name="G3 (Bethesda)">
        <title>Genome assembly of Hibiscus sabdariffa L. provides insights into metabolisms of medicinal natural products.</title>
        <authorList>
            <person name="Kim T."/>
        </authorList>
    </citation>
    <scope>NUCLEOTIDE SEQUENCE [LARGE SCALE GENOMIC DNA]</scope>
    <source>
        <strain evidence="7">TK-2024</strain>
        <tissue evidence="7">Old leaves</tissue>
    </source>
</reference>
<dbReference type="PROSITE" id="PS00723">
    <property type="entry name" value="POLYPRENYL_SYNTHASE_1"/>
    <property type="match status" value="1"/>
</dbReference>
<organism evidence="7 8">
    <name type="scientific">Hibiscus sabdariffa</name>
    <name type="common">roselle</name>
    <dbReference type="NCBI Taxonomy" id="183260"/>
    <lineage>
        <taxon>Eukaryota</taxon>
        <taxon>Viridiplantae</taxon>
        <taxon>Streptophyta</taxon>
        <taxon>Embryophyta</taxon>
        <taxon>Tracheophyta</taxon>
        <taxon>Spermatophyta</taxon>
        <taxon>Magnoliopsida</taxon>
        <taxon>eudicotyledons</taxon>
        <taxon>Gunneridae</taxon>
        <taxon>Pentapetalae</taxon>
        <taxon>rosids</taxon>
        <taxon>malvids</taxon>
        <taxon>Malvales</taxon>
        <taxon>Malvaceae</taxon>
        <taxon>Malvoideae</taxon>
        <taxon>Hibiscus</taxon>
    </lineage>
</organism>
<evidence type="ECO:0000256" key="2">
    <source>
        <dbReference type="ARBA" id="ARBA00006706"/>
    </source>
</evidence>
<dbReference type="PANTHER" id="PTHR12001">
    <property type="entry name" value="GERANYLGERANYL PYROPHOSPHATE SYNTHASE"/>
    <property type="match status" value="1"/>
</dbReference>